<dbReference type="GO" id="GO:0006357">
    <property type="term" value="P:regulation of transcription by RNA polymerase II"/>
    <property type="evidence" value="ECO:0007669"/>
    <property type="project" value="TreeGrafter"/>
</dbReference>
<comment type="similarity">
    <text evidence="2">Belongs to the NGG1 family.</text>
</comment>
<keyword evidence="3" id="KW-0805">Transcription regulation</keyword>
<dbReference type="PANTHER" id="PTHR13556">
    <property type="entry name" value="TRANSCRIPTIONAL ADAPTER 3-RELATED"/>
    <property type="match status" value="1"/>
</dbReference>
<sequence>MINKKSLGGVKGNSGPRRTGKIKSQKSSSISSSNEYIADSNNIFPIVRILENHLLPGYAGVLTRSAEDGVGMEDLDQLQLDLERLLSTTASRHRLLKSEMECLDQVEEKRKNKKFKLSDKQFSLKRKYIDTMDKFRIKDDKSEIRLVKSNHNFSANSLVSDLSVKREVPKVTFPRNDISEKFWLSVKPFCENVSKDDVNFLNSLIRECSEEIKIEIPGVGKHYTMDWTDDVLLYEHDVNTNQKQTNVKSVSFKKELKKSGLNAMVDTFSGPFSQRLIAALIEEKESGKANNELGTSTRSNIRTKTCMHKKLKKELEDEDIFDSTISKNTIENDKILLEIKKCTQELKSVNHRNISELRKLKSIVEKDVRRQNVKNSLKLVDEKVIKMYNRVQDAKQAQSSASDDTFCDSVSTQDEDCEVIEDEEINRLIQKQALLHKELTDLSNATFLY</sequence>
<dbReference type="GO" id="GO:0000124">
    <property type="term" value="C:SAGA complex"/>
    <property type="evidence" value="ECO:0007669"/>
    <property type="project" value="TreeGrafter"/>
</dbReference>
<comment type="subcellular location">
    <subcellularLocation>
        <location evidence="1">Nucleus</location>
    </subcellularLocation>
</comment>
<evidence type="ECO:0000256" key="5">
    <source>
        <dbReference type="ARBA" id="ARBA00023242"/>
    </source>
</evidence>
<keyword evidence="8" id="KW-1185">Reference proteome</keyword>
<comment type="caution">
    <text evidence="7">The sequence shown here is derived from an EMBL/GenBank/DDBJ whole genome shotgun (WGS) entry which is preliminary data.</text>
</comment>
<dbReference type="Proteomes" id="UP001353858">
    <property type="component" value="Unassembled WGS sequence"/>
</dbReference>
<dbReference type="GO" id="GO:0005634">
    <property type="term" value="C:nucleus"/>
    <property type="evidence" value="ECO:0007669"/>
    <property type="project" value="UniProtKB-SubCell"/>
</dbReference>
<dbReference type="GO" id="GO:0003713">
    <property type="term" value="F:transcription coactivator activity"/>
    <property type="evidence" value="ECO:0007669"/>
    <property type="project" value="TreeGrafter"/>
</dbReference>
<dbReference type="AlphaFoldDB" id="A0AAN7SAV1"/>
<proteinExistence type="inferred from homology"/>
<reference evidence="8" key="1">
    <citation type="submission" date="2023-01" db="EMBL/GenBank/DDBJ databases">
        <title>Key to firefly adult light organ development and bioluminescence: homeobox transcription factors regulate luciferase expression and transportation to peroxisome.</title>
        <authorList>
            <person name="Fu X."/>
        </authorList>
    </citation>
    <scope>NUCLEOTIDE SEQUENCE [LARGE SCALE GENOMIC DNA]</scope>
</reference>
<dbReference type="Pfam" id="PF10198">
    <property type="entry name" value="Ada3"/>
    <property type="match status" value="1"/>
</dbReference>
<dbReference type="PANTHER" id="PTHR13556:SF2">
    <property type="entry name" value="TRANSCRIPTIONAL ADAPTER 3"/>
    <property type="match status" value="1"/>
</dbReference>
<evidence type="ECO:0000313" key="7">
    <source>
        <dbReference type="EMBL" id="KAK4871682.1"/>
    </source>
</evidence>
<evidence type="ECO:0000256" key="6">
    <source>
        <dbReference type="SAM" id="MobiDB-lite"/>
    </source>
</evidence>
<evidence type="ECO:0000256" key="3">
    <source>
        <dbReference type="ARBA" id="ARBA00023015"/>
    </source>
</evidence>
<dbReference type="InterPro" id="IPR019340">
    <property type="entry name" value="Histone_AcTrfase_su3"/>
</dbReference>
<keyword evidence="5" id="KW-0539">Nucleus</keyword>
<keyword evidence="4" id="KW-0804">Transcription</keyword>
<name>A0AAN7SAV1_9COLE</name>
<feature type="region of interest" description="Disordered" evidence="6">
    <location>
        <begin position="1"/>
        <end position="27"/>
    </location>
</feature>
<organism evidence="7 8">
    <name type="scientific">Aquatica leii</name>
    <dbReference type="NCBI Taxonomy" id="1421715"/>
    <lineage>
        <taxon>Eukaryota</taxon>
        <taxon>Metazoa</taxon>
        <taxon>Ecdysozoa</taxon>
        <taxon>Arthropoda</taxon>
        <taxon>Hexapoda</taxon>
        <taxon>Insecta</taxon>
        <taxon>Pterygota</taxon>
        <taxon>Neoptera</taxon>
        <taxon>Endopterygota</taxon>
        <taxon>Coleoptera</taxon>
        <taxon>Polyphaga</taxon>
        <taxon>Elateriformia</taxon>
        <taxon>Elateroidea</taxon>
        <taxon>Lampyridae</taxon>
        <taxon>Luciolinae</taxon>
        <taxon>Aquatica</taxon>
    </lineage>
</organism>
<protein>
    <submittedName>
        <fullName evidence="7">Uncharacterized protein</fullName>
    </submittedName>
</protein>
<evidence type="ECO:0000256" key="2">
    <source>
        <dbReference type="ARBA" id="ARBA00005330"/>
    </source>
</evidence>
<gene>
    <name evidence="7" type="ORF">RN001_015806</name>
</gene>
<evidence type="ECO:0000313" key="8">
    <source>
        <dbReference type="Proteomes" id="UP001353858"/>
    </source>
</evidence>
<dbReference type="EMBL" id="JARPUR010000008">
    <property type="protein sequence ID" value="KAK4871682.1"/>
    <property type="molecule type" value="Genomic_DNA"/>
</dbReference>
<accession>A0AAN7SAV1</accession>
<evidence type="ECO:0000256" key="1">
    <source>
        <dbReference type="ARBA" id="ARBA00004123"/>
    </source>
</evidence>
<evidence type="ECO:0000256" key="4">
    <source>
        <dbReference type="ARBA" id="ARBA00023163"/>
    </source>
</evidence>